<organism evidence="1 2">
    <name type="scientific">Pleurodeles waltl</name>
    <name type="common">Iberian ribbed newt</name>
    <dbReference type="NCBI Taxonomy" id="8319"/>
    <lineage>
        <taxon>Eukaryota</taxon>
        <taxon>Metazoa</taxon>
        <taxon>Chordata</taxon>
        <taxon>Craniata</taxon>
        <taxon>Vertebrata</taxon>
        <taxon>Euteleostomi</taxon>
        <taxon>Amphibia</taxon>
        <taxon>Batrachia</taxon>
        <taxon>Caudata</taxon>
        <taxon>Salamandroidea</taxon>
        <taxon>Salamandridae</taxon>
        <taxon>Pleurodelinae</taxon>
        <taxon>Pleurodeles</taxon>
    </lineage>
</organism>
<protein>
    <submittedName>
        <fullName evidence="1">Uncharacterized protein</fullName>
    </submittedName>
</protein>
<evidence type="ECO:0000313" key="1">
    <source>
        <dbReference type="EMBL" id="KAJ1149572.1"/>
    </source>
</evidence>
<comment type="caution">
    <text evidence="1">The sequence shown here is derived from an EMBL/GenBank/DDBJ whole genome shotgun (WGS) entry which is preliminary data.</text>
</comment>
<keyword evidence="2" id="KW-1185">Reference proteome</keyword>
<dbReference type="AlphaFoldDB" id="A0AAV7RCK0"/>
<sequence>MVVPRFTQIPVKNDVRHPETRPLCQLNDDLLQKALEFLLYLWLKMRGKLAMILSYMSDGLVDVESDLFIFQLSQPLEDLPVFLQDVVVLLHVKHHD</sequence>
<name>A0AAV7RCK0_PLEWA</name>
<evidence type="ECO:0000313" key="2">
    <source>
        <dbReference type="Proteomes" id="UP001066276"/>
    </source>
</evidence>
<proteinExistence type="predicted"/>
<accession>A0AAV7RCK0</accession>
<reference evidence="1" key="1">
    <citation type="journal article" date="2022" name="bioRxiv">
        <title>Sequencing and chromosome-scale assembly of the giantPleurodeles waltlgenome.</title>
        <authorList>
            <person name="Brown T."/>
            <person name="Elewa A."/>
            <person name="Iarovenko S."/>
            <person name="Subramanian E."/>
            <person name="Araus A.J."/>
            <person name="Petzold A."/>
            <person name="Susuki M."/>
            <person name="Suzuki K.-i.T."/>
            <person name="Hayashi T."/>
            <person name="Toyoda A."/>
            <person name="Oliveira C."/>
            <person name="Osipova E."/>
            <person name="Leigh N.D."/>
            <person name="Simon A."/>
            <person name="Yun M.H."/>
        </authorList>
    </citation>
    <scope>NUCLEOTIDE SEQUENCE</scope>
    <source>
        <strain evidence="1">20211129_DDA</strain>
        <tissue evidence="1">Liver</tissue>
    </source>
</reference>
<gene>
    <name evidence="1" type="ORF">NDU88_002379</name>
</gene>
<dbReference type="EMBL" id="JANPWB010000009">
    <property type="protein sequence ID" value="KAJ1149572.1"/>
    <property type="molecule type" value="Genomic_DNA"/>
</dbReference>
<dbReference type="Proteomes" id="UP001066276">
    <property type="component" value="Chromosome 5"/>
</dbReference>